<feature type="transmembrane region" description="Helical" evidence="1">
    <location>
        <begin position="247"/>
        <end position="265"/>
    </location>
</feature>
<dbReference type="Proteomes" id="UP001627408">
    <property type="component" value="Unassembled WGS sequence"/>
</dbReference>
<protein>
    <recommendedName>
        <fullName evidence="4">DUF998 domain-containing protein</fullName>
    </recommendedName>
</protein>
<feature type="transmembrane region" description="Helical" evidence="1">
    <location>
        <begin position="104"/>
        <end position="124"/>
    </location>
</feature>
<name>A0ABW8UXP4_9RHOB</name>
<keyword evidence="1" id="KW-0812">Transmembrane</keyword>
<organism evidence="2 3">
    <name type="scientific">Tateyamaria armeniaca</name>
    <dbReference type="NCBI Taxonomy" id="2518930"/>
    <lineage>
        <taxon>Bacteria</taxon>
        <taxon>Pseudomonadati</taxon>
        <taxon>Pseudomonadota</taxon>
        <taxon>Alphaproteobacteria</taxon>
        <taxon>Rhodobacterales</taxon>
        <taxon>Roseobacteraceae</taxon>
        <taxon>Tateyamaria</taxon>
    </lineage>
</organism>
<keyword evidence="3" id="KW-1185">Reference proteome</keyword>
<dbReference type="EMBL" id="JBHDIY010000002">
    <property type="protein sequence ID" value="MFL4471928.1"/>
    <property type="molecule type" value="Genomic_DNA"/>
</dbReference>
<gene>
    <name evidence="2" type="ORF">ACERZ8_19360</name>
</gene>
<feature type="transmembrane region" description="Helical" evidence="1">
    <location>
        <begin position="28"/>
        <end position="48"/>
    </location>
</feature>
<keyword evidence="1" id="KW-0472">Membrane</keyword>
<proteinExistence type="predicted"/>
<reference evidence="2 3" key="1">
    <citation type="submission" date="2024-08" db="EMBL/GenBank/DDBJ databases">
        <title>Tateyamaria sp. nov., isolated from marine algae.</title>
        <authorList>
            <person name="Choi B.J."/>
            <person name="Kim J.M."/>
            <person name="Lee J.K."/>
            <person name="Choi D.G."/>
            <person name="Bayburt H."/>
            <person name="Baek J.H."/>
            <person name="Han D.M."/>
            <person name="Jeon C.O."/>
        </authorList>
    </citation>
    <scope>NUCLEOTIDE SEQUENCE [LARGE SCALE GENOMIC DNA]</scope>
    <source>
        <strain evidence="2 3">KMU-156</strain>
    </source>
</reference>
<keyword evidence="1" id="KW-1133">Transmembrane helix</keyword>
<accession>A0ABW8UXP4</accession>
<feature type="transmembrane region" description="Helical" evidence="1">
    <location>
        <begin position="210"/>
        <end position="235"/>
    </location>
</feature>
<evidence type="ECO:0000256" key="1">
    <source>
        <dbReference type="SAM" id="Phobius"/>
    </source>
</evidence>
<sequence length="279" mass="30586">MELLQTGKTRYQPAPAGKDGYAAIDQRALARVVGMVAVGLPVVLWIASHLPSSNPYIDSCFRFSISHFYYAPFWGTVFTGALVFIGAYLIVYKGEDRHDAEKRLASYAGLACFGIALFPTGGWGCDEVVFAARPMLLFDLIKGVPVIQGAFDPDRAFMLFKYASVIHYGSAAVVFFFLAWFCFFVFTAIDDDQRGPDGKPTQVKVIRNALYYAAGTVIVIAILAMGTVFAVEGLLGIPVPWWDAGNWTFTCEAAALIAFGVSWLVKGRFIAWLQDEVAP</sequence>
<dbReference type="RefSeq" id="WP_407593800.1">
    <property type="nucleotide sequence ID" value="NZ_JBHDIY010000002.1"/>
</dbReference>
<evidence type="ECO:0008006" key="4">
    <source>
        <dbReference type="Google" id="ProtNLM"/>
    </source>
</evidence>
<comment type="caution">
    <text evidence="2">The sequence shown here is derived from an EMBL/GenBank/DDBJ whole genome shotgun (WGS) entry which is preliminary data.</text>
</comment>
<evidence type="ECO:0000313" key="2">
    <source>
        <dbReference type="EMBL" id="MFL4471928.1"/>
    </source>
</evidence>
<feature type="transmembrane region" description="Helical" evidence="1">
    <location>
        <begin position="68"/>
        <end position="92"/>
    </location>
</feature>
<feature type="transmembrane region" description="Helical" evidence="1">
    <location>
        <begin position="165"/>
        <end position="189"/>
    </location>
</feature>
<evidence type="ECO:0000313" key="3">
    <source>
        <dbReference type="Proteomes" id="UP001627408"/>
    </source>
</evidence>